<protein>
    <submittedName>
        <fullName evidence="1">Genomic scaffold, ProqFM164S03</fullName>
    </submittedName>
</protein>
<accession>W6QIB9</accession>
<dbReference type="EMBL" id="HG792017">
    <property type="protein sequence ID" value="CDM33939.1"/>
    <property type="molecule type" value="Genomic_DNA"/>
</dbReference>
<organism evidence="1 2">
    <name type="scientific">Penicillium roqueforti (strain FM164)</name>
    <dbReference type="NCBI Taxonomy" id="1365484"/>
    <lineage>
        <taxon>Eukaryota</taxon>
        <taxon>Fungi</taxon>
        <taxon>Dikarya</taxon>
        <taxon>Ascomycota</taxon>
        <taxon>Pezizomycotina</taxon>
        <taxon>Eurotiomycetes</taxon>
        <taxon>Eurotiomycetidae</taxon>
        <taxon>Eurotiales</taxon>
        <taxon>Aspergillaceae</taxon>
        <taxon>Penicillium</taxon>
    </lineage>
</organism>
<gene>
    <name evidence="1" type="ORF">PROQFM164_S03g000663</name>
</gene>
<reference evidence="1" key="1">
    <citation type="journal article" date="2014" name="Nat. Commun.">
        <title>Multiple recent horizontal transfers of a large genomic region in cheese making fungi.</title>
        <authorList>
            <person name="Cheeseman K."/>
            <person name="Ropars J."/>
            <person name="Renault P."/>
            <person name="Dupont J."/>
            <person name="Gouzy J."/>
            <person name="Branca A."/>
            <person name="Abraham A.L."/>
            <person name="Ceppi M."/>
            <person name="Conseiller E."/>
            <person name="Debuchy R."/>
            <person name="Malagnac F."/>
            <person name="Goarin A."/>
            <person name="Silar P."/>
            <person name="Lacoste S."/>
            <person name="Sallet E."/>
            <person name="Bensimon A."/>
            <person name="Giraud T."/>
            <person name="Brygoo Y."/>
        </authorList>
    </citation>
    <scope>NUCLEOTIDE SEQUENCE [LARGE SCALE GENOMIC DNA]</scope>
    <source>
        <strain evidence="1">FM164</strain>
    </source>
</reference>
<keyword evidence="2" id="KW-1185">Reference proteome</keyword>
<evidence type="ECO:0000313" key="1">
    <source>
        <dbReference type="EMBL" id="CDM33939.1"/>
    </source>
</evidence>
<evidence type="ECO:0000313" key="2">
    <source>
        <dbReference type="Proteomes" id="UP000030686"/>
    </source>
</evidence>
<proteinExistence type="predicted"/>
<dbReference type="Proteomes" id="UP000030686">
    <property type="component" value="Unassembled WGS sequence"/>
</dbReference>
<name>W6QIB9_PENRF</name>
<dbReference type="AlphaFoldDB" id="W6QIB9"/>
<sequence length="68" mass="7440">MNRRLGSCKIQNPLGSDVIPNEEKGGEIPTKAIKVDCERIELMELMGSMESMGTDMGTLVFLPVLAPF</sequence>